<accession>A0A1I5A3C3</accession>
<protein>
    <submittedName>
        <fullName evidence="1">Uncharacterized protein</fullName>
    </submittedName>
</protein>
<keyword evidence="2" id="KW-1185">Reference proteome</keyword>
<name>A0A1I5A3C3_9RHOB</name>
<dbReference type="AlphaFoldDB" id="A0A1I5A3C3"/>
<evidence type="ECO:0000313" key="1">
    <source>
        <dbReference type="EMBL" id="SFN56810.1"/>
    </source>
</evidence>
<organism evidence="1 2">
    <name type="scientific">Roseovarius lutimaris</name>
    <dbReference type="NCBI Taxonomy" id="1005928"/>
    <lineage>
        <taxon>Bacteria</taxon>
        <taxon>Pseudomonadati</taxon>
        <taxon>Pseudomonadota</taxon>
        <taxon>Alphaproteobacteria</taxon>
        <taxon>Rhodobacterales</taxon>
        <taxon>Roseobacteraceae</taxon>
        <taxon>Roseovarius</taxon>
    </lineage>
</organism>
<gene>
    <name evidence="1" type="ORF">SAMN04487859_10515</name>
</gene>
<dbReference type="RefSeq" id="WP_092835568.1">
    <property type="nucleotide sequence ID" value="NZ_FOVP01000005.1"/>
</dbReference>
<evidence type="ECO:0000313" key="2">
    <source>
        <dbReference type="Proteomes" id="UP000198599"/>
    </source>
</evidence>
<reference evidence="2" key="1">
    <citation type="submission" date="2016-10" db="EMBL/GenBank/DDBJ databases">
        <authorList>
            <person name="Varghese N."/>
            <person name="Submissions S."/>
        </authorList>
    </citation>
    <scope>NUCLEOTIDE SEQUENCE [LARGE SCALE GENOMIC DNA]</scope>
    <source>
        <strain evidence="2">DSM 28463</strain>
    </source>
</reference>
<dbReference type="EMBL" id="FOVP01000005">
    <property type="protein sequence ID" value="SFN56810.1"/>
    <property type="molecule type" value="Genomic_DNA"/>
</dbReference>
<proteinExistence type="predicted"/>
<sequence>MAYPHTDLLQNLFKEAESFARQTVLLKSNPENPSYQKFYGEGIDKFDKAMTAYFGTFATTAPVEKTTLVLNTEQECRRAMTKGRFIPKDVAILLPIMEKLVETCIFSVGHKEEPHDVWGQLSRSCRATTAEIKRQITG</sequence>
<dbReference type="Proteomes" id="UP000198599">
    <property type="component" value="Unassembled WGS sequence"/>
</dbReference>